<dbReference type="NCBIfam" id="TIGR02543">
    <property type="entry name" value="List_Bact_rpt"/>
    <property type="match status" value="1"/>
</dbReference>
<dbReference type="InterPro" id="IPR015943">
    <property type="entry name" value="WD40/YVTN_repeat-like_dom_sf"/>
</dbReference>
<dbReference type="SUPFAM" id="SSF75011">
    <property type="entry name" value="3-carboxy-cis,cis-mucoante lactonizing enzyme"/>
    <property type="match status" value="1"/>
</dbReference>
<keyword evidence="3" id="KW-1185">Reference proteome</keyword>
<gene>
    <name evidence="2" type="ORF">FYJ75_03025</name>
</gene>
<dbReference type="AlphaFoldDB" id="A0A6L5YQN8"/>
<dbReference type="EMBL" id="VUNI01000003">
    <property type="protein sequence ID" value="MST74011.1"/>
    <property type="molecule type" value="Genomic_DNA"/>
</dbReference>
<sequence length="440" mass="49963">MDKGVLQMKVRLWIIAVLCILCLWMNGSLTDQTEASDTITSDASVLTHAYDANTSVTKEFHIFYILYGGINQWSNPDHYEAGQDAIKLRIPYRYGYTFSGWYLDKNFTRKIERIDDSFCGDLVLYAKWTDNIDNRYNVEHYDYHASRRPGKNTRRLKDCDYSFCENINIPGMPSTREDDFLNNYIFSESQCPQGICLTDEFVLVTSYSTEDDCMGELLVFDRATGEFLVTLGMDPNSHLGGIAFDGQNVWVCNSFTKSIERISYDFIQTMADANKGSVVDATDVVDIFPVNNAPSCITYYGGRLWVATHTKYLNSKMVAYYFDSSSKQLKTLSKYHIPSQVQGITFGDDGSVYLSTSYGRNRSSYIKVYESVTAMSSKPKKPVLRIEMPPGSEEIDFQDDSLYVIFESAGEKYYEGTDGKGTSTSPIDKILQVRVDSLKH</sequence>
<dbReference type="Gene3D" id="2.60.40.4270">
    <property type="entry name" value="Listeria-Bacteroides repeat domain"/>
    <property type="match status" value="1"/>
</dbReference>
<dbReference type="GO" id="GO:0030313">
    <property type="term" value="C:cell envelope"/>
    <property type="evidence" value="ECO:0007669"/>
    <property type="project" value="UniProtKB-SubCell"/>
</dbReference>
<comment type="subcellular location">
    <subcellularLocation>
        <location evidence="1">Cell envelope</location>
    </subcellularLocation>
</comment>
<evidence type="ECO:0000256" key="1">
    <source>
        <dbReference type="ARBA" id="ARBA00004196"/>
    </source>
</evidence>
<comment type="caution">
    <text evidence="2">The sequence shown here is derived from an EMBL/GenBank/DDBJ whole genome shotgun (WGS) entry which is preliminary data.</text>
</comment>
<reference evidence="2 3" key="1">
    <citation type="submission" date="2019-08" db="EMBL/GenBank/DDBJ databases">
        <title>In-depth cultivation of the pig gut microbiome towards novel bacterial diversity and tailored functional studies.</title>
        <authorList>
            <person name="Wylensek D."/>
            <person name="Hitch T.C.A."/>
            <person name="Clavel T."/>
        </authorList>
    </citation>
    <scope>NUCLEOTIDE SEQUENCE [LARGE SCALE GENOMIC DNA]</scope>
    <source>
        <strain evidence="2 3">MUC/MUC-530-WT-4D</strain>
    </source>
</reference>
<protein>
    <submittedName>
        <fullName evidence="2">InlB B-repeat-containing protein</fullName>
    </submittedName>
</protein>
<organism evidence="2 3">
    <name type="scientific">Roseburia porci</name>
    <dbReference type="NCBI Taxonomy" id="2605790"/>
    <lineage>
        <taxon>Bacteria</taxon>
        <taxon>Bacillati</taxon>
        <taxon>Bacillota</taxon>
        <taxon>Clostridia</taxon>
        <taxon>Lachnospirales</taxon>
        <taxon>Lachnospiraceae</taxon>
        <taxon>Roseburia</taxon>
    </lineage>
</organism>
<dbReference type="Proteomes" id="UP000474024">
    <property type="component" value="Unassembled WGS sequence"/>
</dbReference>
<evidence type="ECO:0000313" key="2">
    <source>
        <dbReference type="EMBL" id="MST74011.1"/>
    </source>
</evidence>
<dbReference type="Gene3D" id="2.130.10.10">
    <property type="entry name" value="YVTN repeat-like/Quinoprotein amine dehydrogenase"/>
    <property type="match status" value="1"/>
</dbReference>
<accession>A0A6L5YQN8</accession>
<proteinExistence type="predicted"/>
<dbReference type="InterPro" id="IPR042229">
    <property type="entry name" value="Listeria/Bacterioides_rpt_sf"/>
</dbReference>
<dbReference type="Pfam" id="PF09479">
    <property type="entry name" value="Flg_new"/>
    <property type="match status" value="1"/>
</dbReference>
<name>A0A6L5YQN8_9FIRM</name>
<dbReference type="InterPro" id="IPR013378">
    <property type="entry name" value="InlB-like_B-rpt"/>
</dbReference>
<evidence type="ECO:0000313" key="3">
    <source>
        <dbReference type="Proteomes" id="UP000474024"/>
    </source>
</evidence>